<keyword evidence="2" id="KW-1185">Reference proteome</keyword>
<name>A0A2T0X550_9RHOB</name>
<evidence type="ECO:0000313" key="2">
    <source>
        <dbReference type="Proteomes" id="UP000238392"/>
    </source>
</evidence>
<organism evidence="1 2">
    <name type="scientific">Donghicola tyrosinivorans</name>
    <dbReference type="NCBI Taxonomy" id="1652492"/>
    <lineage>
        <taxon>Bacteria</taxon>
        <taxon>Pseudomonadati</taxon>
        <taxon>Pseudomonadota</taxon>
        <taxon>Alphaproteobacteria</taxon>
        <taxon>Rhodobacterales</taxon>
        <taxon>Roseobacteraceae</taxon>
        <taxon>Donghicola</taxon>
    </lineage>
</organism>
<dbReference type="AlphaFoldDB" id="A0A2T0X550"/>
<sequence>MTRAEDFHRLERLERLAHRMDRAFRIPGTKVRFGWDSILGLLPGVGDSAALLPAGYILWTAYRMGVSPVTLALMVKNIGVDWFVGLFPLVGDILDVGYKSNTRNAALLRQEMEQRHYLPMKAA</sequence>
<dbReference type="EMBL" id="PVTQ01000001">
    <property type="protein sequence ID" value="PRY94061.1"/>
    <property type="molecule type" value="Genomic_DNA"/>
</dbReference>
<dbReference type="PANTHER" id="PTHR35519">
    <property type="entry name" value="MEMBRANE PROTEINS"/>
    <property type="match status" value="1"/>
</dbReference>
<dbReference type="Proteomes" id="UP000238392">
    <property type="component" value="Unassembled WGS sequence"/>
</dbReference>
<proteinExistence type="predicted"/>
<evidence type="ECO:0000313" key="1">
    <source>
        <dbReference type="EMBL" id="PRY94061.1"/>
    </source>
</evidence>
<gene>
    <name evidence="1" type="ORF">CLV74_101191</name>
</gene>
<dbReference type="PANTHER" id="PTHR35519:SF2">
    <property type="entry name" value="PH DOMAIN PROTEIN"/>
    <property type="match status" value="1"/>
</dbReference>
<dbReference type="InterPro" id="IPR025187">
    <property type="entry name" value="DUF4112"/>
</dbReference>
<dbReference type="OrthoDB" id="513552at2"/>
<reference evidence="1 2" key="1">
    <citation type="submission" date="2018-03" db="EMBL/GenBank/DDBJ databases">
        <title>Genomic Encyclopedia of Archaeal and Bacterial Type Strains, Phase II (KMG-II): from individual species to whole genera.</title>
        <authorList>
            <person name="Goeker M."/>
        </authorList>
    </citation>
    <scope>NUCLEOTIDE SEQUENCE [LARGE SCALE GENOMIC DNA]</scope>
    <source>
        <strain evidence="1 2">DSM 100212</strain>
    </source>
</reference>
<accession>A0A2T0X550</accession>
<dbReference type="Pfam" id="PF13430">
    <property type="entry name" value="DUF4112"/>
    <property type="match status" value="1"/>
</dbReference>
<dbReference type="RefSeq" id="WP_106262339.1">
    <property type="nucleotide sequence ID" value="NZ_PVTQ01000001.1"/>
</dbReference>
<protein>
    <submittedName>
        <fullName evidence="1">Uncharacterized protein DUF4112</fullName>
    </submittedName>
</protein>
<comment type="caution">
    <text evidence="1">The sequence shown here is derived from an EMBL/GenBank/DDBJ whole genome shotgun (WGS) entry which is preliminary data.</text>
</comment>